<evidence type="ECO:0000259" key="4">
    <source>
        <dbReference type="PROSITE" id="PS50042"/>
    </source>
</evidence>
<dbReference type="AlphaFoldDB" id="A0A3B1AET2"/>
<dbReference type="GO" id="GO:0003700">
    <property type="term" value="F:DNA-binding transcription factor activity"/>
    <property type="evidence" value="ECO:0007669"/>
    <property type="project" value="InterPro"/>
</dbReference>
<dbReference type="Pfam" id="PF13545">
    <property type="entry name" value="HTH_Crp_2"/>
    <property type="match status" value="1"/>
</dbReference>
<dbReference type="GO" id="GO:0005829">
    <property type="term" value="C:cytosol"/>
    <property type="evidence" value="ECO:0007669"/>
    <property type="project" value="TreeGrafter"/>
</dbReference>
<dbReference type="Gene3D" id="2.60.120.10">
    <property type="entry name" value="Jelly Rolls"/>
    <property type="match status" value="1"/>
</dbReference>
<keyword evidence="1" id="KW-0805">Transcription regulation</keyword>
<evidence type="ECO:0000256" key="1">
    <source>
        <dbReference type="ARBA" id="ARBA00023015"/>
    </source>
</evidence>
<dbReference type="InterPro" id="IPR018335">
    <property type="entry name" value="Tscrpt_reg_HTH_Crp-type_CS"/>
</dbReference>
<dbReference type="PRINTS" id="PR00034">
    <property type="entry name" value="HTHCRP"/>
</dbReference>
<dbReference type="PANTHER" id="PTHR24567">
    <property type="entry name" value="CRP FAMILY TRANSCRIPTIONAL REGULATORY PROTEIN"/>
    <property type="match status" value="1"/>
</dbReference>
<dbReference type="InterPro" id="IPR036388">
    <property type="entry name" value="WH-like_DNA-bd_sf"/>
</dbReference>
<proteinExistence type="predicted"/>
<dbReference type="InterPro" id="IPR012318">
    <property type="entry name" value="HTH_CRP"/>
</dbReference>
<evidence type="ECO:0000256" key="2">
    <source>
        <dbReference type="ARBA" id="ARBA00023125"/>
    </source>
</evidence>
<dbReference type="PROSITE" id="PS50042">
    <property type="entry name" value="CNMP_BINDING_3"/>
    <property type="match status" value="1"/>
</dbReference>
<dbReference type="InterPro" id="IPR050397">
    <property type="entry name" value="Env_Response_Regulators"/>
</dbReference>
<dbReference type="PROSITE" id="PS00042">
    <property type="entry name" value="HTH_CRP_1"/>
    <property type="match status" value="1"/>
</dbReference>
<dbReference type="Gene3D" id="1.10.10.10">
    <property type="entry name" value="Winged helix-like DNA-binding domain superfamily/Winged helix DNA-binding domain"/>
    <property type="match status" value="1"/>
</dbReference>
<dbReference type="NCBIfam" id="NF008365">
    <property type="entry name" value="PRK11161.1"/>
    <property type="match status" value="1"/>
</dbReference>
<organism evidence="6">
    <name type="scientific">hydrothermal vent metagenome</name>
    <dbReference type="NCBI Taxonomy" id="652676"/>
    <lineage>
        <taxon>unclassified sequences</taxon>
        <taxon>metagenomes</taxon>
        <taxon>ecological metagenomes</taxon>
    </lineage>
</organism>
<evidence type="ECO:0000313" key="6">
    <source>
        <dbReference type="EMBL" id="VAW97987.1"/>
    </source>
</evidence>
<dbReference type="GO" id="GO:0003677">
    <property type="term" value="F:DNA binding"/>
    <property type="evidence" value="ECO:0007669"/>
    <property type="project" value="UniProtKB-KW"/>
</dbReference>
<dbReference type="SMART" id="SM00419">
    <property type="entry name" value="HTH_CRP"/>
    <property type="match status" value="1"/>
</dbReference>
<dbReference type="CDD" id="cd00092">
    <property type="entry name" value="HTH_CRP"/>
    <property type="match status" value="1"/>
</dbReference>
<dbReference type="PANTHER" id="PTHR24567:SF75">
    <property type="entry name" value="FUMARATE AND NITRATE REDUCTION REGULATORY PROTEIN"/>
    <property type="match status" value="1"/>
</dbReference>
<feature type="domain" description="HTH crp-type" evidence="5">
    <location>
        <begin position="159"/>
        <end position="232"/>
    </location>
</feature>
<dbReference type="SUPFAM" id="SSF46785">
    <property type="entry name" value="Winged helix' DNA-binding domain"/>
    <property type="match status" value="1"/>
</dbReference>
<sequence>MSSQVVNLNKVSNICEQCGIYRLCLPMGLNSGDLDQLDDIIKRSRPLKKGEHVYQAGEDFGAIYALRSGSIKSYIINERGEEHVIGFKMPGDLVGLNGINGDKYLNSAVAMETSSVCEIPFTQLEELGKEIPGLSHHLIEIMSKEIQQEHHKVAMCSKMPADARLASVILTLSQRFEERGFSASEFHLSMSRNDIANMLGLAVETISRLFTQFQEQGILSVDRKYIKIIDADKLSELIRMN</sequence>
<protein>
    <submittedName>
        <fullName evidence="6">Fumarate and nitrate reduction regulatory protein</fullName>
    </submittedName>
</protein>
<dbReference type="InterPro" id="IPR000595">
    <property type="entry name" value="cNMP-bd_dom"/>
</dbReference>
<accession>A0A3B1AET2</accession>
<dbReference type="CDD" id="cd00038">
    <property type="entry name" value="CAP_ED"/>
    <property type="match status" value="1"/>
</dbReference>
<dbReference type="FunFam" id="1.10.10.10:FF:000028">
    <property type="entry name" value="Fumarate/nitrate reduction transcriptional regulator Fnr"/>
    <property type="match status" value="1"/>
</dbReference>
<dbReference type="Pfam" id="PF00027">
    <property type="entry name" value="cNMP_binding"/>
    <property type="match status" value="1"/>
</dbReference>
<reference evidence="6" key="1">
    <citation type="submission" date="2018-06" db="EMBL/GenBank/DDBJ databases">
        <authorList>
            <person name="Zhirakovskaya E."/>
        </authorList>
    </citation>
    <scope>NUCLEOTIDE SEQUENCE</scope>
</reference>
<keyword evidence="2" id="KW-0238">DNA-binding</keyword>
<gene>
    <name evidence="6" type="ORF">MNBD_GAMMA21-712</name>
</gene>
<name>A0A3B1AET2_9ZZZZ</name>
<dbReference type="InterPro" id="IPR014710">
    <property type="entry name" value="RmlC-like_jellyroll"/>
</dbReference>
<keyword evidence="3" id="KW-0804">Transcription</keyword>
<dbReference type="SMART" id="SM00100">
    <property type="entry name" value="cNMP"/>
    <property type="match status" value="1"/>
</dbReference>
<evidence type="ECO:0000259" key="5">
    <source>
        <dbReference type="PROSITE" id="PS51063"/>
    </source>
</evidence>
<dbReference type="InterPro" id="IPR018490">
    <property type="entry name" value="cNMP-bd_dom_sf"/>
</dbReference>
<feature type="domain" description="Cyclic nucleotide-binding" evidence="4">
    <location>
        <begin position="25"/>
        <end position="95"/>
    </location>
</feature>
<dbReference type="EMBL" id="UOFR01000056">
    <property type="protein sequence ID" value="VAW97987.1"/>
    <property type="molecule type" value="Genomic_DNA"/>
</dbReference>
<dbReference type="SUPFAM" id="SSF51206">
    <property type="entry name" value="cAMP-binding domain-like"/>
    <property type="match status" value="1"/>
</dbReference>
<evidence type="ECO:0000256" key="3">
    <source>
        <dbReference type="ARBA" id="ARBA00023163"/>
    </source>
</evidence>
<dbReference type="InterPro" id="IPR036390">
    <property type="entry name" value="WH_DNA-bd_sf"/>
</dbReference>
<dbReference type="PROSITE" id="PS51063">
    <property type="entry name" value="HTH_CRP_2"/>
    <property type="match status" value="1"/>
</dbReference>